<feature type="binding site" evidence="9">
    <location>
        <position position="192"/>
    </location>
    <ligand>
        <name>Mg(2+)</name>
        <dbReference type="ChEBI" id="CHEBI:18420"/>
    </ligand>
</feature>
<feature type="domain" description="OBG-type G" evidence="11">
    <location>
        <begin position="159"/>
        <end position="329"/>
    </location>
</feature>
<evidence type="ECO:0000256" key="3">
    <source>
        <dbReference type="ARBA" id="ARBA00022490"/>
    </source>
</evidence>
<dbReference type="EMBL" id="FOIF01000002">
    <property type="protein sequence ID" value="SES66230.1"/>
    <property type="molecule type" value="Genomic_DNA"/>
</dbReference>
<dbReference type="Gene3D" id="3.40.50.300">
    <property type="entry name" value="P-loop containing nucleotide triphosphate hydrolases"/>
    <property type="match status" value="1"/>
</dbReference>
<dbReference type="GO" id="GO:0005737">
    <property type="term" value="C:cytoplasm"/>
    <property type="evidence" value="ECO:0007669"/>
    <property type="project" value="UniProtKB-SubCell"/>
</dbReference>
<name>A0A1H9YBJ5_9FIRM</name>
<dbReference type="AlphaFoldDB" id="A0A1H9YBJ5"/>
<dbReference type="RefSeq" id="WP_091348168.1">
    <property type="nucleotide sequence ID" value="NZ_FOIF01000002.1"/>
</dbReference>
<evidence type="ECO:0000256" key="4">
    <source>
        <dbReference type="ARBA" id="ARBA00022723"/>
    </source>
</evidence>
<comment type="subunit">
    <text evidence="9">Monomer.</text>
</comment>
<dbReference type="InterPro" id="IPR006074">
    <property type="entry name" value="GTP1-OBG_CS"/>
</dbReference>
<keyword evidence="8 9" id="KW-0342">GTP-binding</keyword>
<accession>A0A1H9YBJ5</accession>
<dbReference type="PIRSF" id="PIRSF002401">
    <property type="entry name" value="GTP_bd_Obg/CgtA"/>
    <property type="match status" value="1"/>
</dbReference>
<keyword evidence="15" id="KW-1185">Reference proteome</keyword>
<dbReference type="InterPro" id="IPR006073">
    <property type="entry name" value="GTP-bd"/>
</dbReference>
<dbReference type="OrthoDB" id="9807318at2"/>
<evidence type="ECO:0000313" key="15">
    <source>
        <dbReference type="Proteomes" id="UP000243819"/>
    </source>
</evidence>
<dbReference type="NCBIfam" id="NF008955">
    <property type="entry name" value="PRK12297.1"/>
    <property type="match status" value="1"/>
</dbReference>
<comment type="similarity">
    <text evidence="2 9">Belongs to the TRAFAC class OBG-HflX-like GTPase superfamily. OBG GTPase family.</text>
</comment>
<dbReference type="InterPro" id="IPR036346">
    <property type="entry name" value="GTP-bd_prot_GTP1/OBG_C_sf"/>
</dbReference>
<feature type="binding site" evidence="9">
    <location>
        <begin position="281"/>
        <end position="284"/>
    </location>
    <ligand>
        <name>GTP</name>
        <dbReference type="ChEBI" id="CHEBI:37565"/>
    </ligand>
</feature>
<dbReference type="SUPFAM" id="SSF52540">
    <property type="entry name" value="P-loop containing nucleoside triphosphate hydrolases"/>
    <property type="match status" value="1"/>
</dbReference>
<dbReference type="PANTHER" id="PTHR11702">
    <property type="entry name" value="DEVELOPMENTALLY REGULATED GTP-BINDING PROTEIN-RELATED"/>
    <property type="match status" value="1"/>
</dbReference>
<feature type="binding site" evidence="9">
    <location>
        <begin position="310"/>
        <end position="312"/>
    </location>
    <ligand>
        <name>GTP</name>
        <dbReference type="ChEBI" id="CHEBI:37565"/>
    </ligand>
</feature>
<evidence type="ECO:0000259" key="13">
    <source>
        <dbReference type="PROSITE" id="PS51883"/>
    </source>
</evidence>
<gene>
    <name evidence="9" type="primary">obg</name>
    <name evidence="14" type="ORF">SAMN03080614_100281</name>
</gene>
<feature type="binding site" evidence="9">
    <location>
        <begin position="211"/>
        <end position="214"/>
    </location>
    <ligand>
        <name>GTP</name>
        <dbReference type="ChEBI" id="CHEBI:37565"/>
    </ligand>
</feature>
<evidence type="ECO:0000259" key="11">
    <source>
        <dbReference type="PROSITE" id="PS51710"/>
    </source>
</evidence>
<evidence type="ECO:0000259" key="12">
    <source>
        <dbReference type="PROSITE" id="PS51881"/>
    </source>
</evidence>
<dbReference type="InterPro" id="IPR036726">
    <property type="entry name" value="GTP1_OBG_dom_sf"/>
</dbReference>
<dbReference type="InterPro" id="IPR045086">
    <property type="entry name" value="OBG_GTPase"/>
</dbReference>
<dbReference type="Pfam" id="PF01926">
    <property type="entry name" value="MMR_HSR1"/>
    <property type="match status" value="1"/>
</dbReference>
<evidence type="ECO:0000256" key="7">
    <source>
        <dbReference type="ARBA" id="ARBA00022842"/>
    </source>
</evidence>
<sequence length="422" mass="46761">MFIDKVKIYIKAGDGGDGAATFRREKYVDMGGPDGGDGGDGGSVIFVADPNINTLLDYKYKKHHKAQSGGKGQKKNRHGKNGENLYLKVPVGTVIREAETLGVIADLTEPGQEVVVAKGGRGGRGNARFATSTRQAPKIAEMGEQGEELEVILELKVLADVGLVGFPNVGKSTLLSVVTSAQPKIGNYHFTTLHPNLGVVKVKDKSFVLADIPGLIEGAHQGAGLGLQFLRHIERTRMLVHVIDISGSEQRDPYKDFVTINNELLQYNERFALLPQVIAANKIDLVEDVEKTLNEFREKIGDKYKVFPISAATKEGVEELFNYLAAQLDVIPKVQLFKAEDFKIYKPKEEEEFTITKDGDIFVIEGKKVEKLLRMTNFDNYDSLLRFQRALKKSGIEDALRQKGVKEGDTVRILNLEFEVKW</sequence>
<dbReference type="InterPro" id="IPR014100">
    <property type="entry name" value="GTP-bd_Obg/CgtA"/>
</dbReference>
<comment type="cofactor">
    <cofactor evidence="1 9">
        <name>Mg(2+)</name>
        <dbReference type="ChEBI" id="CHEBI:18420"/>
    </cofactor>
</comment>
<dbReference type="CDD" id="cd01898">
    <property type="entry name" value="Obg"/>
    <property type="match status" value="1"/>
</dbReference>
<dbReference type="InterPro" id="IPR031167">
    <property type="entry name" value="G_OBG"/>
</dbReference>
<dbReference type="FunFam" id="2.70.210.12:FF:000001">
    <property type="entry name" value="GTPase Obg"/>
    <property type="match status" value="1"/>
</dbReference>
<keyword evidence="4 9" id="KW-0479">Metal-binding</keyword>
<keyword evidence="7 9" id="KW-0460">Magnesium</keyword>
<dbReference type="SUPFAM" id="SSF82051">
    <property type="entry name" value="Obg GTP-binding protein N-terminal domain"/>
    <property type="match status" value="1"/>
</dbReference>
<dbReference type="NCBIfam" id="TIGR03595">
    <property type="entry name" value="Obg_CgtA_exten"/>
    <property type="match status" value="1"/>
</dbReference>
<dbReference type="Gene3D" id="2.70.210.12">
    <property type="entry name" value="GTP1/OBG domain"/>
    <property type="match status" value="1"/>
</dbReference>
<reference evidence="15" key="1">
    <citation type="submission" date="2016-10" db="EMBL/GenBank/DDBJ databases">
        <authorList>
            <person name="Varghese N."/>
            <person name="Submissions S."/>
        </authorList>
    </citation>
    <scope>NUCLEOTIDE SEQUENCE [LARGE SCALE GENOMIC DNA]</scope>
    <source>
        <strain evidence="15">DSM 13577</strain>
    </source>
</reference>
<dbReference type="Pfam" id="PF01018">
    <property type="entry name" value="GTP1_OBG"/>
    <property type="match status" value="1"/>
</dbReference>
<evidence type="ECO:0000256" key="6">
    <source>
        <dbReference type="ARBA" id="ARBA00022801"/>
    </source>
</evidence>
<organism evidence="14 15">
    <name type="scientific">Anaerobranca gottschalkii DSM 13577</name>
    <dbReference type="NCBI Taxonomy" id="1120990"/>
    <lineage>
        <taxon>Bacteria</taxon>
        <taxon>Bacillati</taxon>
        <taxon>Bacillota</taxon>
        <taxon>Clostridia</taxon>
        <taxon>Eubacteriales</taxon>
        <taxon>Proteinivoracaceae</taxon>
        <taxon>Anaerobranca</taxon>
    </lineage>
</organism>
<protein>
    <recommendedName>
        <fullName evidence="9">GTPase Obg</fullName>
        <ecNumber evidence="9">3.6.5.-</ecNumber>
    </recommendedName>
    <alternativeName>
        <fullName evidence="9">GTP-binding protein Obg</fullName>
    </alternativeName>
</protein>
<dbReference type="InterPro" id="IPR027417">
    <property type="entry name" value="P-loop_NTPase"/>
</dbReference>
<evidence type="ECO:0000256" key="10">
    <source>
        <dbReference type="SAM" id="MobiDB-lite"/>
    </source>
</evidence>
<evidence type="ECO:0000313" key="14">
    <source>
        <dbReference type="EMBL" id="SES66230.1"/>
    </source>
</evidence>
<dbReference type="NCBIfam" id="NF008956">
    <property type="entry name" value="PRK12299.1"/>
    <property type="match status" value="1"/>
</dbReference>
<dbReference type="Pfam" id="PF09269">
    <property type="entry name" value="DUF1967"/>
    <property type="match status" value="1"/>
</dbReference>
<dbReference type="PANTHER" id="PTHR11702:SF31">
    <property type="entry name" value="MITOCHONDRIAL RIBOSOME-ASSOCIATED GTPASE 2"/>
    <property type="match status" value="1"/>
</dbReference>
<dbReference type="STRING" id="1120990.SAMN03080614_100281"/>
<dbReference type="HAMAP" id="MF_01454">
    <property type="entry name" value="GTPase_Obg"/>
    <property type="match status" value="1"/>
</dbReference>
<evidence type="ECO:0000256" key="2">
    <source>
        <dbReference type="ARBA" id="ARBA00007699"/>
    </source>
</evidence>
<dbReference type="GO" id="GO:0003924">
    <property type="term" value="F:GTPase activity"/>
    <property type="evidence" value="ECO:0007669"/>
    <property type="project" value="UniProtKB-UniRule"/>
</dbReference>
<keyword evidence="6 9" id="KW-0378">Hydrolase</keyword>
<keyword evidence="3 9" id="KW-0963">Cytoplasm</keyword>
<dbReference type="InterPro" id="IPR005225">
    <property type="entry name" value="Small_GTP-bd"/>
</dbReference>
<dbReference type="PROSITE" id="PS00905">
    <property type="entry name" value="GTP1_OBG"/>
    <property type="match status" value="1"/>
</dbReference>
<keyword evidence="5 9" id="KW-0547">Nucleotide-binding</keyword>
<dbReference type="NCBIfam" id="TIGR00231">
    <property type="entry name" value="small_GTP"/>
    <property type="match status" value="1"/>
</dbReference>
<feature type="binding site" evidence="9">
    <location>
        <position position="172"/>
    </location>
    <ligand>
        <name>Mg(2+)</name>
        <dbReference type="ChEBI" id="CHEBI:18420"/>
    </ligand>
</feature>
<dbReference type="PROSITE" id="PS51710">
    <property type="entry name" value="G_OBG"/>
    <property type="match status" value="1"/>
</dbReference>
<dbReference type="Gene3D" id="3.30.300.350">
    <property type="entry name" value="GTP-binding protein OBG, C-terminal domain"/>
    <property type="match status" value="1"/>
</dbReference>
<comment type="subcellular location">
    <subcellularLocation>
        <location evidence="9">Cytoplasm</location>
    </subcellularLocation>
</comment>
<comment type="function">
    <text evidence="9">An essential GTPase which binds GTP, GDP and possibly (p)ppGpp with moderate affinity, with high nucleotide exchange rates and a fairly low GTP hydrolysis rate. Plays a role in control of the cell cycle, stress response, ribosome biogenesis and in those bacteria that undergo differentiation, in morphogenesis control.</text>
</comment>
<evidence type="ECO:0000256" key="9">
    <source>
        <dbReference type="HAMAP-Rule" id="MF_01454"/>
    </source>
</evidence>
<dbReference type="NCBIfam" id="TIGR02729">
    <property type="entry name" value="Obg_CgtA"/>
    <property type="match status" value="1"/>
</dbReference>
<feature type="binding site" evidence="9">
    <location>
        <begin position="165"/>
        <end position="172"/>
    </location>
    <ligand>
        <name>GTP</name>
        <dbReference type="ChEBI" id="CHEBI:37565"/>
    </ligand>
</feature>
<proteinExistence type="inferred from homology"/>
<dbReference type="PRINTS" id="PR00326">
    <property type="entry name" value="GTP1OBG"/>
</dbReference>
<dbReference type="GO" id="GO:0042254">
    <property type="term" value="P:ribosome biogenesis"/>
    <property type="evidence" value="ECO:0007669"/>
    <property type="project" value="UniProtKB-UniRule"/>
</dbReference>
<dbReference type="GO" id="GO:0005525">
    <property type="term" value="F:GTP binding"/>
    <property type="evidence" value="ECO:0007669"/>
    <property type="project" value="UniProtKB-UniRule"/>
</dbReference>
<evidence type="ECO:0000256" key="5">
    <source>
        <dbReference type="ARBA" id="ARBA00022741"/>
    </source>
</evidence>
<dbReference type="PROSITE" id="PS51883">
    <property type="entry name" value="OBG"/>
    <property type="match status" value="1"/>
</dbReference>
<dbReference type="NCBIfam" id="NF008954">
    <property type="entry name" value="PRK12296.1"/>
    <property type="match status" value="1"/>
</dbReference>
<feature type="region of interest" description="Disordered" evidence="10">
    <location>
        <begin position="63"/>
        <end position="82"/>
    </location>
</feature>
<evidence type="ECO:0000256" key="1">
    <source>
        <dbReference type="ARBA" id="ARBA00001946"/>
    </source>
</evidence>
<dbReference type="PROSITE" id="PS51881">
    <property type="entry name" value="OCT"/>
    <property type="match status" value="1"/>
</dbReference>
<dbReference type="SUPFAM" id="SSF102741">
    <property type="entry name" value="Obg GTP-binding protein C-terminal domain"/>
    <property type="match status" value="1"/>
</dbReference>
<dbReference type="InterPro" id="IPR015349">
    <property type="entry name" value="OCT_dom"/>
</dbReference>
<feature type="binding site" evidence="9">
    <location>
        <begin position="190"/>
        <end position="194"/>
    </location>
    <ligand>
        <name>GTP</name>
        <dbReference type="ChEBI" id="CHEBI:37565"/>
    </ligand>
</feature>
<dbReference type="GO" id="GO:0000287">
    <property type="term" value="F:magnesium ion binding"/>
    <property type="evidence" value="ECO:0007669"/>
    <property type="project" value="InterPro"/>
</dbReference>
<feature type="domain" description="OCT" evidence="12">
    <location>
        <begin position="345"/>
        <end position="422"/>
    </location>
</feature>
<feature type="domain" description="Obg" evidence="13">
    <location>
        <begin position="1"/>
        <end position="158"/>
    </location>
</feature>
<dbReference type="InterPro" id="IPR006169">
    <property type="entry name" value="GTP1_OBG_dom"/>
</dbReference>
<evidence type="ECO:0000256" key="8">
    <source>
        <dbReference type="ARBA" id="ARBA00023134"/>
    </source>
</evidence>
<dbReference type="Proteomes" id="UP000243819">
    <property type="component" value="Unassembled WGS sequence"/>
</dbReference>
<feature type="compositionally biased region" description="Basic residues" evidence="10">
    <location>
        <begin position="63"/>
        <end position="79"/>
    </location>
</feature>
<dbReference type="EC" id="3.6.5.-" evidence="9"/>